<keyword evidence="2" id="KW-0719">Serine esterase</keyword>
<evidence type="ECO:0000256" key="6">
    <source>
        <dbReference type="RuleBase" id="RU361235"/>
    </source>
</evidence>
<dbReference type="InterPro" id="IPR050309">
    <property type="entry name" value="Type-B_Carboxylest/Lipase"/>
</dbReference>
<organism evidence="8 9">
    <name type="scientific">Polypedilum vanderplanki</name>
    <name type="common">Sleeping chironomid midge</name>
    <dbReference type="NCBI Taxonomy" id="319348"/>
    <lineage>
        <taxon>Eukaryota</taxon>
        <taxon>Metazoa</taxon>
        <taxon>Ecdysozoa</taxon>
        <taxon>Arthropoda</taxon>
        <taxon>Hexapoda</taxon>
        <taxon>Insecta</taxon>
        <taxon>Pterygota</taxon>
        <taxon>Neoptera</taxon>
        <taxon>Endopterygota</taxon>
        <taxon>Diptera</taxon>
        <taxon>Nematocera</taxon>
        <taxon>Chironomoidea</taxon>
        <taxon>Chironomidae</taxon>
        <taxon>Chironominae</taxon>
        <taxon>Polypedilum</taxon>
        <taxon>Polypedilum</taxon>
    </lineage>
</organism>
<sequence length="570" mass="64097">MISASKLLIFLILPISIYGKISIFPASFNSTSSRLVSLPGPIINTQHGPVQGRQEFYDGSKYVYTYKGIRYAAAPIGNLRFRQAIPPAPWSTVFQADTHGSWCPQIDLNTLVYSGNEDCLFLNIATPSTKGGNHAVVVNFHGGGLQAGAGDIEPLRADFVNQNDVIYVAPNYRLNILGFFNTGDRNSPGNYGIKDMIMVLQWVRNNIAQFGGDPNNVSIMGVSGGAVSVHALVVSRAAQGLFTRALSHSGSLFNSYAFTTNPQASVNKTIAKLGLSVSSTQDLMNQLRLLPAETLVRVAESDHTRMPRLFEEMTFMPSIDPIDTDEPRIFTDSVTNLINSGNINNVPYMIGFNSMESLYSITDMFVNSSFLDAFNQNPHLLVPIEWNLVPNSNEANEVITAFRNLYFGGRTVIRITDFFAWAQYVSDREFIFGVTKAVRLHWQRQNLYHFMFSYSGALSFAQILWGLSNFDEAMHGDDAFYFFRMDPLPMEVPENDPALIVRDRFVRLWTNFFKYGNPTAVRDDLVTITWPRYTVNGDFMDIGLNLRSGFNPLSNRMNIWYNFDQRFNRN</sequence>
<protein>
    <recommendedName>
        <fullName evidence="6">Carboxylic ester hydrolase</fullName>
        <ecNumber evidence="6">3.1.1.-</ecNumber>
    </recommendedName>
</protein>
<evidence type="ECO:0000259" key="7">
    <source>
        <dbReference type="Pfam" id="PF00135"/>
    </source>
</evidence>
<name>A0A9J6CRJ3_POLVA</name>
<dbReference type="Pfam" id="PF00135">
    <property type="entry name" value="COesterase"/>
    <property type="match status" value="1"/>
</dbReference>
<gene>
    <name evidence="8" type="ORF">PVAND_013483</name>
</gene>
<dbReference type="SUPFAM" id="SSF53474">
    <property type="entry name" value="alpha/beta-Hydrolases"/>
    <property type="match status" value="1"/>
</dbReference>
<dbReference type="GO" id="GO:0052689">
    <property type="term" value="F:carboxylic ester hydrolase activity"/>
    <property type="evidence" value="ECO:0007669"/>
    <property type="project" value="UniProtKB-KW"/>
</dbReference>
<dbReference type="AlphaFoldDB" id="A0A9J6CRJ3"/>
<reference evidence="8" key="1">
    <citation type="submission" date="2021-03" db="EMBL/GenBank/DDBJ databases">
        <title>Chromosome level genome of the anhydrobiotic midge Polypedilum vanderplanki.</title>
        <authorList>
            <person name="Yoshida Y."/>
            <person name="Kikawada T."/>
            <person name="Gusev O."/>
        </authorList>
    </citation>
    <scope>NUCLEOTIDE SEQUENCE</scope>
    <source>
        <strain evidence="8">NIAS01</strain>
        <tissue evidence="8">Whole body or cell culture</tissue>
    </source>
</reference>
<evidence type="ECO:0000256" key="2">
    <source>
        <dbReference type="ARBA" id="ARBA00022487"/>
    </source>
</evidence>
<keyword evidence="6" id="KW-0732">Signal</keyword>
<comment type="caution">
    <text evidence="8">The sequence shown here is derived from an EMBL/GenBank/DDBJ whole genome shotgun (WGS) entry which is preliminary data.</text>
</comment>
<dbReference type="EC" id="3.1.1.-" evidence="6"/>
<accession>A0A9J6CRJ3</accession>
<dbReference type="InterPro" id="IPR019826">
    <property type="entry name" value="Carboxylesterase_B_AS"/>
</dbReference>
<evidence type="ECO:0000313" key="8">
    <source>
        <dbReference type="EMBL" id="KAG5684246.1"/>
    </source>
</evidence>
<proteinExistence type="inferred from homology"/>
<dbReference type="PANTHER" id="PTHR11559">
    <property type="entry name" value="CARBOXYLESTERASE"/>
    <property type="match status" value="1"/>
</dbReference>
<dbReference type="Gene3D" id="3.40.50.1820">
    <property type="entry name" value="alpha/beta hydrolase"/>
    <property type="match status" value="1"/>
</dbReference>
<feature type="chain" id="PRO_5039961690" description="Carboxylic ester hydrolase" evidence="6">
    <location>
        <begin position="20"/>
        <end position="570"/>
    </location>
</feature>
<keyword evidence="3 6" id="KW-0378">Hydrolase</keyword>
<dbReference type="OrthoDB" id="19653at2759"/>
<comment type="similarity">
    <text evidence="1 6">Belongs to the type-B carboxylesterase/lipase family.</text>
</comment>
<keyword evidence="4" id="KW-1015">Disulfide bond</keyword>
<keyword evidence="9" id="KW-1185">Reference proteome</keyword>
<dbReference type="PROSITE" id="PS00122">
    <property type="entry name" value="CARBOXYLESTERASE_B_1"/>
    <property type="match status" value="1"/>
</dbReference>
<dbReference type="Proteomes" id="UP001107558">
    <property type="component" value="Chromosome 1"/>
</dbReference>
<evidence type="ECO:0000256" key="1">
    <source>
        <dbReference type="ARBA" id="ARBA00005964"/>
    </source>
</evidence>
<evidence type="ECO:0000256" key="4">
    <source>
        <dbReference type="ARBA" id="ARBA00023157"/>
    </source>
</evidence>
<evidence type="ECO:0000313" key="9">
    <source>
        <dbReference type="Proteomes" id="UP001107558"/>
    </source>
</evidence>
<evidence type="ECO:0000256" key="3">
    <source>
        <dbReference type="ARBA" id="ARBA00022801"/>
    </source>
</evidence>
<dbReference type="InterPro" id="IPR029058">
    <property type="entry name" value="AB_hydrolase_fold"/>
</dbReference>
<dbReference type="EMBL" id="JADBJN010000001">
    <property type="protein sequence ID" value="KAG5684246.1"/>
    <property type="molecule type" value="Genomic_DNA"/>
</dbReference>
<dbReference type="InterPro" id="IPR002018">
    <property type="entry name" value="CarbesteraseB"/>
</dbReference>
<keyword evidence="5" id="KW-0325">Glycoprotein</keyword>
<feature type="domain" description="Carboxylesterase type B" evidence="7">
    <location>
        <begin position="41"/>
        <end position="560"/>
    </location>
</feature>
<feature type="signal peptide" evidence="6">
    <location>
        <begin position="1"/>
        <end position="19"/>
    </location>
</feature>
<evidence type="ECO:0000256" key="5">
    <source>
        <dbReference type="ARBA" id="ARBA00023180"/>
    </source>
</evidence>